<sequence length="112" mass="11864">GMVRRIAEAGRLRVGVERAARMVRAASSGVVLTLIAAEREDRDPALSDETREAILAAFTTDAALETGQSGHDQIPSRAVALKAVLPETPAGFMPSEGALLSDWLDRLADRPG</sequence>
<feature type="non-terminal residue" evidence="1">
    <location>
        <position position="1"/>
    </location>
</feature>
<accession>A0A6J4QLN0</accession>
<protein>
    <submittedName>
        <fullName evidence="1">Uncharacterized protein</fullName>
    </submittedName>
</protein>
<evidence type="ECO:0000313" key="1">
    <source>
        <dbReference type="EMBL" id="CAA9445586.1"/>
    </source>
</evidence>
<organism evidence="1">
    <name type="scientific">uncultured Rubrobacteraceae bacterium</name>
    <dbReference type="NCBI Taxonomy" id="349277"/>
    <lineage>
        <taxon>Bacteria</taxon>
        <taxon>Bacillati</taxon>
        <taxon>Actinomycetota</taxon>
        <taxon>Rubrobacteria</taxon>
        <taxon>Rubrobacterales</taxon>
        <taxon>Rubrobacteraceae</taxon>
        <taxon>environmental samples</taxon>
    </lineage>
</organism>
<dbReference type="EMBL" id="CADCUW010000525">
    <property type="protein sequence ID" value="CAA9445586.1"/>
    <property type="molecule type" value="Genomic_DNA"/>
</dbReference>
<gene>
    <name evidence="1" type="ORF">AVDCRST_MAG01-01-4045</name>
</gene>
<name>A0A6J4QLN0_9ACTN</name>
<reference evidence="1" key="1">
    <citation type="submission" date="2020-02" db="EMBL/GenBank/DDBJ databases">
        <authorList>
            <person name="Meier V. D."/>
        </authorList>
    </citation>
    <scope>NUCLEOTIDE SEQUENCE</scope>
    <source>
        <strain evidence="1">AVDCRST_MAG01</strain>
    </source>
</reference>
<dbReference type="AlphaFoldDB" id="A0A6J4QLN0"/>
<proteinExistence type="predicted"/>